<feature type="transmembrane region" description="Helical" evidence="2">
    <location>
        <begin position="281"/>
        <end position="302"/>
    </location>
</feature>
<keyword evidence="2" id="KW-0472">Membrane</keyword>
<keyword evidence="5" id="KW-1185">Reference proteome</keyword>
<reference evidence="4 5" key="1">
    <citation type="submission" date="2016-10" db="EMBL/GenBank/DDBJ databases">
        <authorList>
            <person name="de Groot N.N."/>
        </authorList>
    </citation>
    <scope>NUCLEOTIDE SEQUENCE [LARGE SCALE GENOMIC DNA]</scope>
    <source>
        <strain evidence="4 5">CGMCC 4.5739</strain>
    </source>
</reference>
<feature type="chain" id="PRO_5011520773" description="Peptidase" evidence="3">
    <location>
        <begin position="50"/>
        <end position="306"/>
    </location>
</feature>
<name>A0A1I1MN22_9ACTN</name>
<evidence type="ECO:0000256" key="1">
    <source>
        <dbReference type="SAM" id="MobiDB-lite"/>
    </source>
</evidence>
<feature type="region of interest" description="Disordered" evidence="1">
    <location>
        <begin position="232"/>
        <end position="269"/>
    </location>
</feature>
<feature type="compositionally biased region" description="Low complexity" evidence="1">
    <location>
        <begin position="57"/>
        <end position="71"/>
    </location>
</feature>
<keyword evidence="2" id="KW-0812">Transmembrane</keyword>
<gene>
    <name evidence="4" type="ORF">SAMN05421773_106190</name>
</gene>
<dbReference type="Proteomes" id="UP000199207">
    <property type="component" value="Unassembled WGS sequence"/>
</dbReference>
<dbReference type="RefSeq" id="WP_245834047.1">
    <property type="nucleotide sequence ID" value="NZ_FOLM01000006.1"/>
</dbReference>
<protein>
    <recommendedName>
        <fullName evidence="6">Peptidase</fullName>
    </recommendedName>
</protein>
<accession>A0A1I1MN22</accession>
<feature type="signal peptide" evidence="3">
    <location>
        <begin position="1"/>
        <end position="49"/>
    </location>
</feature>
<keyword evidence="3" id="KW-0732">Signal</keyword>
<dbReference type="AlphaFoldDB" id="A0A1I1MN22"/>
<dbReference type="EMBL" id="FOLM01000006">
    <property type="protein sequence ID" value="SFC82950.1"/>
    <property type="molecule type" value="Genomic_DNA"/>
</dbReference>
<dbReference type="STRING" id="910347.SAMN05421773_106190"/>
<feature type="region of interest" description="Disordered" evidence="1">
    <location>
        <begin position="47"/>
        <end position="71"/>
    </location>
</feature>
<sequence>MPTPLPLLPFPAPGPATTTTARRHRRRRPALLALLTAALLLPGAAPALADSHEEDSGSATDTTDTTPAAAGTDFRSAGVIGEDRTGSAVAVSGDYLYWTFPAGAGRQITAEVSVTLPDPALRGGAATWQVDLYDGLRRRQPCVGGEPAATADPSAATLELSCTLPVIRPWADSWENDPLPGAYYLRLTATELPEEELGLPFEAEAAVSSRAAGGSADIGGRLGAPLVLTSRAGSLDTGSTDESSGSEENNGAEDEQGEEAVPATVPEPEDGWFAGWWTDRWAWTAAGGLLAAAAAIAGFRLVRRRS</sequence>
<feature type="region of interest" description="Disordered" evidence="1">
    <location>
        <begin position="1"/>
        <end position="24"/>
    </location>
</feature>
<evidence type="ECO:0000256" key="2">
    <source>
        <dbReference type="SAM" id="Phobius"/>
    </source>
</evidence>
<organism evidence="4 5">
    <name type="scientific">Streptomyces aidingensis</name>
    <dbReference type="NCBI Taxonomy" id="910347"/>
    <lineage>
        <taxon>Bacteria</taxon>
        <taxon>Bacillati</taxon>
        <taxon>Actinomycetota</taxon>
        <taxon>Actinomycetes</taxon>
        <taxon>Kitasatosporales</taxon>
        <taxon>Streptomycetaceae</taxon>
        <taxon>Streptomyces</taxon>
    </lineage>
</organism>
<evidence type="ECO:0000256" key="3">
    <source>
        <dbReference type="SAM" id="SignalP"/>
    </source>
</evidence>
<evidence type="ECO:0000313" key="5">
    <source>
        <dbReference type="Proteomes" id="UP000199207"/>
    </source>
</evidence>
<evidence type="ECO:0000313" key="4">
    <source>
        <dbReference type="EMBL" id="SFC82950.1"/>
    </source>
</evidence>
<feature type="compositionally biased region" description="Pro residues" evidence="1">
    <location>
        <begin position="1"/>
        <end position="14"/>
    </location>
</feature>
<keyword evidence="2" id="KW-1133">Transmembrane helix</keyword>
<evidence type="ECO:0008006" key="6">
    <source>
        <dbReference type="Google" id="ProtNLM"/>
    </source>
</evidence>
<proteinExistence type="predicted"/>
<feature type="compositionally biased region" description="Low complexity" evidence="1">
    <location>
        <begin position="233"/>
        <end position="249"/>
    </location>
</feature>